<keyword evidence="4 9" id="KW-0812">Transmembrane</keyword>
<dbReference type="NCBIfam" id="TIGR03409">
    <property type="entry name" value="urea_trans_UrtB"/>
    <property type="match status" value="1"/>
</dbReference>
<keyword evidence="3" id="KW-1003">Cell membrane</keyword>
<evidence type="ECO:0000313" key="11">
    <source>
        <dbReference type="EMBL" id="EWY41613.1"/>
    </source>
</evidence>
<dbReference type="PATRIC" id="fig|1385369.3.peg.1130"/>
<evidence type="ECO:0000256" key="10">
    <source>
        <dbReference type="SAM" id="SignalP"/>
    </source>
</evidence>
<evidence type="ECO:0000256" key="9">
    <source>
        <dbReference type="SAM" id="Phobius"/>
    </source>
</evidence>
<dbReference type="EMBL" id="AVFL01000003">
    <property type="protein sequence ID" value="EWY41613.1"/>
    <property type="molecule type" value="Genomic_DNA"/>
</dbReference>
<dbReference type="GO" id="GO:0006865">
    <property type="term" value="P:amino acid transport"/>
    <property type="evidence" value="ECO:0007669"/>
    <property type="project" value="UniProtKB-KW"/>
</dbReference>
<dbReference type="STRING" id="1385369.N825_23995"/>
<keyword evidence="7 9" id="KW-0472">Membrane</keyword>
<dbReference type="InterPro" id="IPR001851">
    <property type="entry name" value="ABC_transp_permease"/>
</dbReference>
<proteinExistence type="inferred from homology"/>
<feature type="transmembrane region" description="Helical" evidence="9">
    <location>
        <begin position="309"/>
        <end position="329"/>
    </location>
</feature>
<dbReference type="AlphaFoldDB" id="W9HCM6"/>
<evidence type="ECO:0000256" key="8">
    <source>
        <dbReference type="ARBA" id="ARBA00037998"/>
    </source>
</evidence>
<feature type="chain" id="PRO_5004923630" evidence="10">
    <location>
        <begin position="26"/>
        <end position="540"/>
    </location>
</feature>
<gene>
    <name evidence="11" type="ORF">N825_23995</name>
</gene>
<feature type="transmembrane region" description="Helical" evidence="9">
    <location>
        <begin position="254"/>
        <end position="277"/>
    </location>
</feature>
<dbReference type="InterPro" id="IPR052157">
    <property type="entry name" value="BCAA_transport_permease"/>
</dbReference>
<evidence type="ECO:0000256" key="2">
    <source>
        <dbReference type="ARBA" id="ARBA00022448"/>
    </source>
</evidence>
<evidence type="ECO:0000313" key="12">
    <source>
        <dbReference type="Proteomes" id="UP000019486"/>
    </source>
</evidence>
<evidence type="ECO:0000256" key="4">
    <source>
        <dbReference type="ARBA" id="ARBA00022692"/>
    </source>
</evidence>
<keyword evidence="5" id="KW-0029">Amino-acid transport</keyword>
<protein>
    <submittedName>
        <fullName evidence="11">Urea ABC transporter permease</fullName>
    </submittedName>
</protein>
<feature type="signal peptide" evidence="10">
    <location>
        <begin position="1"/>
        <end position="25"/>
    </location>
</feature>
<evidence type="ECO:0000256" key="7">
    <source>
        <dbReference type="ARBA" id="ARBA00023136"/>
    </source>
</evidence>
<comment type="subcellular location">
    <subcellularLocation>
        <location evidence="1">Cell membrane</location>
        <topology evidence="1">Multi-pass membrane protein</topology>
    </subcellularLocation>
</comment>
<name>W9HCM6_9PROT</name>
<dbReference type="GO" id="GO:0022857">
    <property type="term" value="F:transmembrane transporter activity"/>
    <property type="evidence" value="ECO:0007669"/>
    <property type="project" value="InterPro"/>
</dbReference>
<sequence>MMGWRRRLAAGALFLLTLAATPVLADDRALSELLAPLCAGASAERVAAVDRLLDAVETGAAEPAWALRALEAVGGRRLVCAEGGVFITSGTGVIDAVTSAPGLADAVKAQGAFVDLRLRPYLDMGSAVLRLLASPGGPASGAALGELQKRAKIVPPGLIERAAAEPANAALAPGLRDVMAVAALNDPDPALRIAAIGRLAEAPSERNRTLLRDLSGDAALTSDPVVAAALADGITRIERWLTLGQVAASVYSGLSYASILFVAALGLAVIFGLMGVINLAQGELIMIGAYATFLVQEALKSVLPGLVDYYLLLAIPFAFAASGAVGIAMEVTVIRHLYRRPLMTLLATWAISLLLINLVRVTFGTQNLQFNVPPFLNGGTHVFADFIVTWNRLFAIGFALAVLAAALVVLRRTSLGMYIRAVTENRDMAGCVGVSARRIDLTAFGIGSGLAGVAGLALSPIYTVNPAMGVNFIVDAFMVVVLGGVGSIAGTAAAALGVGMINVTIEPMFGAVAAKVIVLLLIIVFIQFRPEGLFAVKGRR</sequence>
<keyword evidence="2" id="KW-0813">Transport</keyword>
<evidence type="ECO:0000256" key="3">
    <source>
        <dbReference type="ARBA" id="ARBA00022475"/>
    </source>
</evidence>
<accession>W9HCM6</accession>
<dbReference type="CDD" id="cd06582">
    <property type="entry name" value="TM_PBP1_LivH_like"/>
    <property type="match status" value="1"/>
</dbReference>
<keyword evidence="10" id="KW-0732">Signal</keyword>
<dbReference type="PANTHER" id="PTHR11795:SF447">
    <property type="entry name" value="ABC TRANSPORTER PERMEASE PROTEIN"/>
    <property type="match status" value="1"/>
</dbReference>
<keyword evidence="6 9" id="KW-1133">Transmembrane helix</keyword>
<reference evidence="11 12" key="1">
    <citation type="submission" date="2013-08" db="EMBL/GenBank/DDBJ databases">
        <title>The genome sequence of Skermanella stibiiresistens.</title>
        <authorList>
            <person name="Zhu W."/>
            <person name="Wang G."/>
        </authorList>
    </citation>
    <scope>NUCLEOTIDE SEQUENCE [LARGE SCALE GENOMIC DNA]</scope>
    <source>
        <strain evidence="11 12">SB22</strain>
    </source>
</reference>
<evidence type="ECO:0000256" key="6">
    <source>
        <dbReference type="ARBA" id="ARBA00022989"/>
    </source>
</evidence>
<dbReference type="Pfam" id="PF02653">
    <property type="entry name" value="BPD_transp_2"/>
    <property type="match status" value="1"/>
</dbReference>
<feature type="transmembrane region" description="Helical" evidence="9">
    <location>
        <begin position="508"/>
        <end position="528"/>
    </location>
</feature>
<evidence type="ECO:0000256" key="5">
    <source>
        <dbReference type="ARBA" id="ARBA00022970"/>
    </source>
</evidence>
<feature type="transmembrane region" description="Helical" evidence="9">
    <location>
        <begin position="443"/>
        <end position="464"/>
    </location>
</feature>
<keyword evidence="12" id="KW-1185">Reference proteome</keyword>
<dbReference type="InterPro" id="IPR017779">
    <property type="entry name" value="ABC_UrtB_bac"/>
</dbReference>
<dbReference type="RefSeq" id="WP_198038193.1">
    <property type="nucleotide sequence ID" value="NZ_AVFL01000003.1"/>
</dbReference>
<feature type="transmembrane region" description="Helical" evidence="9">
    <location>
        <begin position="383"/>
        <end position="410"/>
    </location>
</feature>
<evidence type="ECO:0000256" key="1">
    <source>
        <dbReference type="ARBA" id="ARBA00004651"/>
    </source>
</evidence>
<comment type="similarity">
    <text evidence="8">Belongs to the binding-protein-dependent transport system permease family. LivHM subfamily.</text>
</comment>
<feature type="transmembrane region" description="Helical" evidence="9">
    <location>
        <begin position="341"/>
        <end position="363"/>
    </location>
</feature>
<dbReference type="Proteomes" id="UP000019486">
    <property type="component" value="Unassembled WGS sequence"/>
</dbReference>
<dbReference type="GO" id="GO:0005886">
    <property type="term" value="C:plasma membrane"/>
    <property type="evidence" value="ECO:0007669"/>
    <property type="project" value="UniProtKB-SubCell"/>
</dbReference>
<organism evidence="11 12">
    <name type="scientific">Skermanella stibiiresistens SB22</name>
    <dbReference type="NCBI Taxonomy" id="1385369"/>
    <lineage>
        <taxon>Bacteria</taxon>
        <taxon>Pseudomonadati</taxon>
        <taxon>Pseudomonadota</taxon>
        <taxon>Alphaproteobacteria</taxon>
        <taxon>Rhodospirillales</taxon>
        <taxon>Azospirillaceae</taxon>
        <taxon>Skermanella</taxon>
    </lineage>
</organism>
<comment type="caution">
    <text evidence="11">The sequence shown here is derived from an EMBL/GenBank/DDBJ whole genome shotgun (WGS) entry which is preliminary data.</text>
</comment>
<dbReference type="PANTHER" id="PTHR11795">
    <property type="entry name" value="BRANCHED-CHAIN AMINO ACID TRANSPORT SYSTEM PERMEASE PROTEIN LIVH"/>
    <property type="match status" value="1"/>
</dbReference>
<feature type="transmembrane region" description="Helical" evidence="9">
    <location>
        <begin position="476"/>
        <end position="501"/>
    </location>
</feature>